<name>A0A226DLZ6_FOLCA</name>
<protein>
    <recommendedName>
        <fullName evidence="3">5'-nucleotidase</fullName>
        <ecNumber evidence="3">3.1.3.5</ecNumber>
    </recommendedName>
</protein>
<dbReference type="Gene3D" id="3.90.780.10">
    <property type="entry name" value="5'-Nucleotidase, C-terminal domain"/>
    <property type="match status" value="1"/>
</dbReference>
<evidence type="ECO:0000256" key="2">
    <source>
        <dbReference type="ARBA" id="ARBA00006654"/>
    </source>
</evidence>
<dbReference type="AlphaFoldDB" id="A0A226DLZ6"/>
<feature type="chain" id="PRO_5011817821" description="5'-nucleotidase" evidence="4">
    <location>
        <begin position="24"/>
        <end position="618"/>
    </location>
</feature>
<evidence type="ECO:0000313" key="8">
    <source>
        <dbReference type="Proteomes" id="UP000198287"/>
    </source>
</evidence>
<evidence type="ECO:0000256" key="1">
    <source>
        <dbReference type="ARBA" id="ARBA00000815"/>
    </source>
</evidence>
<comment type="caution">
    <text evidence="7">The sequence shown here is derived from an EMBL/GenBank/DDBJ whole genome shotgun (WGS) entry which is preliminary data.</text>
</comment>
<keyword evidence="5" id="KW-0472">Membrane</keyword>
<accession>A0A226DLZ6</accession>
<dbReference type="OrthoDB" id="7722975at2759"/>
<dbReference type="GO" id="GO:0005886">
    <property type="term" value="C:plasma membrane"/>
    <property type="evidence" value="ECO:0007669"/>
    <property type="project" value="TreeGrafter"/>
</dbReference>
<dbReference type="SUPFAM" id="SSF55816">
    <property type="entry name" value="5'-nucleotidase (syn. UDP-sugar hydrolase), C-terminal domain"/>
    <property type="match status" value="1"/>
</dbReference>
<keyword evidence="4" id="KW-0732">Signal</keyword>
<dbReference type="PANTHER" id="PTHR11575">
    <property type="entry name" value="5'-NUCLEOTIDASE-RELATED"/>
    <property type="match status" value="1"/>
</dbReference>
<dbReference type="EMBL" id="LNIX01000016">
    <property type="protein sequence ID" value="OXA45884.1"/>
    <property type="molecule type" value="Genomic_DNA"/>
</dbReference>
<keyword evidence="4" id="KW-0378">Hydrolase</keyword>
<evidence type="ECO:0000259" key="6">
    <source>
        <dbReference type="Pfam" id="PF02872"/>
    </source>
</evidence>
<gene>
    <name evidence="7" type="ORF">Fcan01_19387</name>
</gene>
<reference evidence="7 8" key="1">
    <citation type="submission" date="2015-12" db="EMBL/GenBank/DDBJ databases">
        <title>The genome of Folsomia candida.</title>
        <authorList>
            <person name="Faddeeva A."/>
            <person name="Derks M.F."/>
            <person name="Anvar Y."/>
            <person name="Smit S."/>
            <person name="Van Straalen N."/>
            <person name="Roelofs D."/>
        </authorList>
    </citation>
    <scope>NUCLEOTIDE SEQUENCE [LARGE SCALE GENOMIC DNA]</scope>
    <source>
        <strain evidence="7 8">VU population</strain>
        <tissue evidence="7">Whole body</tissue>
    </source>
</reference>
<dbReference type="InterPro" id="IPR008334">
    <property type="entry name" value="5'-Nucleotdase_C"/>
</dbReference>
<keyword evidence="5" id="KW-0812">Transmembrane</keyword>
<dbReference type="GO" id="GO:0000166">
    <property type="term" value="F:nucleotide binding"/>
    <property type="evidence" value="ECO:0007669"/>
    <property type="project" value="UniProtKB-KW"/>
</dbReference>
<keyword evidence="4" id="KW-0547">Nucleotide-binding</keyword>
<evidence type="ECO:0000256" key="4">
    <source>
        <dbReference type="RuleBase" id="RU362119"/>
    </source>
</evidence>
<dbReference type="GO" id="GO:0008253">
    <property type="term" value="F:5'-nucleotidase activity"/>
    <property type="evidence" value="ECO:0007669"/>
    <property type="project" value="UniProtKB-EC"/>
</dbReference>
<organism evidence="7 8">
    <name type="scientific">Folsomia candida</name>
    <name type="common">Springtail</name>
    <dbReference type="NCBI Taxonomy" id="158441"/>
    <lineage>
        <taxon>Eukaryota</taxon>
        <taxon>Metazoa</taxon>
        <taxon>Ecdysozoa</taxon>
        <taxon>Arthropoda</taxon>
        <taxon>Hexapoda</taxon>
        <taxon>Collembola</taxon>
        <taxon>Entomobryomorpha</taxon>
        <taxon>Isotomoidea</taxon>
        <taxon>Isotomidae</taxon>
        <taxon>Proisotominae</taxon>
        <taxon>Folsomia</taxon>
    </lineage>
</organism>
<evidence type="ECO:0000256" key="3">
    <source>
        <dbReference type="ARBA" id="ARBA00012643"/>
    </source>
</evidence>
<feature type="signal peptide" evidence="4">
    <location>
        <begin position="1"/>
        <end position="23"/>
    </location>
</feature>
<dbReference type="SUPFAM" id="SSF56300">
    <property type="entry name" value="Metallo-dependent phosphatases"/>
    <property type="match status" value="1"/>
</dbReference>
<evidence type="ECO:0000256" key="5">
    <source>
        <dbReference type="SAM" id="Phobius"/>
    </source>
</evidence>
<evidence type="ECO:0000313" key="7">
    <source>
        <dbReference type="EMBL" id="OXA45884.1"/>
    </source>
</evidence>
<dbReference type="Pfam" id="PF02872">
    <property type="entry name" value="5_nucleotid_C"/>
    <property type="match status" value="1"/>
</dbReference>
<sequence>MAQSAILNLLLFSFMLFGESILAAKIEIHHFNDINSQLQSIKRGFDPDYETIPTPCGNSSTPAECEGGIANLIYHMNNTSPEPGATKKVRISTGNLVGGENGWLSVNRWDAFGKLLGRYYSNNGTVDFIQTFGYKEFEAGLARTLEYFHINTTKKIVLANVNCNDSGDYGDDERDFCKIREDAADFAGIGTVGVIGFINPYVEALSSPGRLKFDPIVPALKRVADNSKYKSLIAIGDGSLDIAKQILENVPKVKLVLYGRGFGATRNMSGEAFPMPYRNGWIATAGRYGTSFGKLVVDIDDISGEIKQVTGKLVHSDHVDVAQDKILEVQNFLIKVQALEDTKLGKSVFKLEGGTRCWRDECNLGNLVADAMVHCAYNAVENTPVDKPIVAIWHGGALFKDSVMGGKNISGMDVHRWLPYHNRAHLVRVTGEVLWRVFDLSGSGITASQNSAVKDWGQFLQVSNGLEVWYKQDGVDVKVDRIRILDESEGKPVMRDIAMNAEYNVVIPSFIKEGRNVYDLVKTAWKPVKDIGFDDVCLQNYIEALKMVTVGFEERIYINDPVSPSCDHPKKGGNTALTVFLTILFMCVIVGIAYVGYRYVWPKLTGRAPGEAQNFRNF</sequence>
<proteinExistence type="inferred from homology"/>
<dbReference type="Gene3D" id="3.60.21.10">
    <property type="match status" value="1"/>
</dbReference>
<dbReference type="PANTHER" id="PTHR11575:SF24">
    <property type="entry name" value="5'-NUCLEOTIDASE"/>
    <property type="match status" value="1"/>
</dbReference>
<dbReference type="InterPro" id="IPR006179">
    <property type="entry name" value="5_nucleotidase/apyrase"/>
</dbReference>
<feature type="transmembrane region" description="Helical" evidence="5">
    <location>
        <begin position="576"/>
        <end position="597"/>
    </location>
</feature>
<dbReference type="EC" id="3.1.3.5" evidence="3"/>
<dbReference type="InterPro" id="IPR029052">
    <property type="entry name" value="Metallo-depent_PP-like"/>
</dbReference>
<dbReference type="STRING" id="158441.A0A226DLZ6"/>
<comment type="catalytic activity">
    <reaction evidence="1">
        <text>a ribonucleoside 5'-phosphate + H2O = a ribonucleoside + phosphate</text>
        <dbReference type="Rhea" id="RHEA:12484"/>
        <dbReference type="ChEBI" id="CHEBI:15377"/>
        <dbReference type="ChEBI" id="CHEBI:18254"/>
        <dbReference type="ChEBI" id="CHEBI:43474"/>
        <dbReference type="ChEBI" id="CHEBI:58043"/>
        <dbReference type="EC" id="3.1.3.5"/>
    </reaction>
</comment>
<comment type="similarity">
    <text evidence="2 4">Belongs to the 5'-nucleotidase family.</text>
</comment>
<dbReference type="Proteomes" id="UP000198287">
    <property type="component" value="Unassembled WGS sequence"/>
</dbReference>
<dbReference type="OMA" id="AIWHGGA"/>
<dbReference type="GO" id="GO:0006196">
    <property type="term" value="P:AMP catabolic process"/>
    <property type="evidence" value="ECO:0007669"/>
    <property type="project" value="TreeGrafter"/>
</dbReference>
<keyword evidence="5" id="KW-1133">Transmembrane helix</keyword>
<feature type="domain" description="5'-Nucleotidase C-terminal" evidence="6">
    <location>
        <begin position="356"/>
        <end position="522"/>
    </location>
</feature>
<keyword evidence="8" id="KW-1185">Reference proteome</keyword>
<dbReference type="InterPro" id="IPR036907">
    <property type="entry name" value="5'-Nucleotdase_C_sf"/>
</dbReference>
<dbReference type="PRINTS" id="PR01607">
    <property type="entry name" value="APYRASEFAMLY"/>
</dbReference>